<organism evidence="1 2">
    <name type="scientific">Abyssalbus ytuae</name>
    <dbReference type="NCBI Taxonomy" id="2926907"/>
    <lineage>
        <taxon>Bacteria</taxon>
        <taxon>Pseudomonadati</taxon>
        <taxon>Bacteroidota</taxon>
        <taxon>Flavobacteriia</taxon>
        <taxon>Flavobacteriales</taxon>
        <taxon>Flavobacteriaceae</taxon>
        <taxon>Abyssalbus</taxon>
    </lineage>
</organism>
<gene>
    <name evidence="1" type="ORF">MQE35_12805</name>
</gene>
<accession>A0A9E6ZWR6</accession>
<proteinExistence type="predicted"/>
<dbReference type="RefSeq" id="WP_255841830.1">
    <property type="nucleotide sequence ID" value="NZ_CP094358.1"/>
</dbReference>
<evidence type="ECO:0000313" key="2">
    <source>
        <dbReference type="Proteomes" id="UP000831290"/>
    </source>
</evidence>
<evidence type="ECO:0000313" key="1">
    <source>
        <dbReference type="EMBL" id="UOB16612.1"/>
    </source>
</evidence>
<protein>
    <submittedName>
        <fullName evidence="1">Uncharacterized protein</fullName>
    </submittedName>
</protein>
<reference evidence="1" key="1">
    <citation type="submission" date="2022-03" db="EMBL/GenBank/DDBJ databases">
        <title>Description of Abyssus ytuae gen. nov., sp. nov., a novel member of the family Flavobacteriaceae isolated from the sediment of Mariana Trench.</title>
        <authorList>
            <person name="Zhang J."/>
            <person name="Xu X."/>
        </authorList>
    </citation>
    <scope>NUCLEOTIDE SEQUENCE</scope>
    <source>
        <strain evidence="1">MT3330</strain>
    </source>
</reference>
<name>A0A9E6ZWR6_9FLAO</name>
<dbReference type="KEGG" id="fbm:MQE35_12805"/>
<dbReference type="Proteomes" id="UP000831290">
    <property type="component" value="Chromosome"/>
</dbReference>
<dbReference type="AlphaFoldDB" id="A0A9E6ZWR6"/>
<keyword evidence="2" id="KW-1185">Reference proteome</keyword>
<dbReference type="EMBL" id="CP094358">
    <property type="protein sequence ID" value="UOB16612.1"/>
    <property type="molecule type" value="Genomic_DNA"/>
</dbReference>
<sequence>MISISDQKKIKKEIGKNYANKILEYFLNNNILKEDGTPYSDKMVRAILTKRRYDNEKLEAVIFDCYSYYKTLNETEKQRRKHLLQS</sequence>